<organism evidence="2 3">
    <name type="scientific">Sulfurisphaera ohwakuensis</name>
    <dbReference type="NCBI Taxonomy" id="69656"/>
    <lineage>
        <taxon>Archaea</taxon>
        <taxon>Thermoproteota</taxon>
        <taxon>Thermoprotei</taxon>
        <taxon>Sulfolobales</taxon>
        <taxon>Sulfolobaceae</taxon>
        <taxon>Sulfurisphaera</taxon>
    </lineage>
</organism>
<dbReference type="KEGG" id="soh:D1869_05925"/>
<name>A0A650CGG4_SULOH</name>
<dbReference type="EMBL" id="JACHFY010000046">
    <property type="protein sequence ID" value="MBB5255147.1"/>
    <property type="molecule type" value="Genomic_DNA"/>
</dbReference>
<dbReference type="AlphaFoldDB" id="A0A650CGG4"/>
<protein>
    <submittedName>
        <fullName evidence="2">Uncharacterized protein</fullName>
    </submittedName>
</protein>
<accession>A0A650CGG4</accession>
<dbReference type="Proteomes" id="UP000427373">
    <property type="component" value="Chromosome"/>
</dbReference>
<sequence>MAPEKTNQGVAVIKTIRLPKKVVQSIEKIAFMENKKFNNIVNEELIKFVNYVYKLRKTSGNEIIISSRFFSLFIDLLNDDLNKIKELFYNYGKQWGKEYLILWNSNENKLNINFKSFINLITVTSNYSNLFKLNIEYEDNDNTLTLILHHNYNIKYSAALAGYYLGILEHVKSVEKISDIKVDVAENSVIFTISFLFKET</sequence>
<gene>
    <name evidence="2" type="ORF">D1869_05925</name>
    <name evidence="1" type="ORF">HNQ62_002922</name>
</gene>
<evidence type="ECO:0000313" key="1">
    <source>
        <dbReference type="EMBL" id="MBB5255147.1"/>
    </source>
</evidence>
<dbReference type="EMBL" id="CP045484">
    <property type="protein sequence ID" value="QGR16775.1"/>
    <property type="molecule type" value="Genomic_DNA"/>
</dbReference>
<dbReference type="Proteomes" id="UP000582213">
    <property type="component" value="Unassembled WGS sequence"/>
</dbReference>
<dbReference type="GeneID" id="42800765"/>
<evidence type="ECO:0000313" key="4">
    <source>
        <dbReference type="Proteomes" id="UP000582213"/>
    </source>
</evidence>
<proteinExistence type="predicted"/>
<reference evidence="1 4" key="2">
    <citation type="submission" date="2020-08" db="EMBL/GenBank/DDBJ databases">
        <title>Genomic Encyclopedia of Type Strains, Phase IV (KMG-IV): sequencing the most valuable type-strain genomes for metagenomic binning, comparative biology and taxonomic classification.</title>
        <authorList>
            <person name="Goeker M."/>
        </authorList>
    </citation>
    <scope>NUCLEOTIDE SEQUENCE [LARGE SCALE GENOMIC DNA]</scope>
    <source>
        <strain evidence="1 4">DSM 12421</strain>
    </source>
</reference>
<dbReference type="RefSeq" id="WP_156014329.1">
    <property type="nucleotide sequence ID" value="NZ_CP045484.1"/>
</dbReference>
<keyword evidence="3" id="KW-1185">Reference proteome</keyword>
<evidence type="ECO:0000313" key="3">
    <source>
        <dbReference type="Proteomes" id="UP000427373"/>
    </source>
</evidence>
<dbReference type="OrthoDB" id="41984at2157"/>
<evidence type="ECO:0000313" key="2">
    <source>
        <dbReference type="EMBL" id="QGR16775.1"/>
    </source>
</evidence>
<reference evidence="2 3" key="1">
    <citation type="submission" date="2019-10" db="EMBL/GenBank/DDBJ databases">
        <title>Genome Sequences from Six Type Strain Members of the Archaeal Family Sulfolobaceae: Acidianus ambivalens, Acidianus infernus, Metallosphaera prunae, Stygiolobus azoricus, Sulfolobus metallicus, and Sulfurisphaera ohwakuensis.</title>
        <authorList>
            <person name="Counts J.A."/>
            <person name="Kelly R.M."/>
        </authorList>
    </citation>
    <scope>NUCLEOTIDE SEQUENCE [LARGE SCALE GENOMIC DNA]</scope>
    <source>
        <strain evidence="2 3">TA-1</strain>
    </source>
</reference>